<comment type="caution">
    <text evidence="1">The sequence shown here is derived from an EMBL/GenBank/DDBJ whole genome shotgun (WGS) entry which is preliminary data.</text>
</comment>
<accession>A0AAV5AGB4</accession>
<evidence type="ECO:0000313" key="1">
    <source>
        <dbReference type="EMBL" id="GJJ13681.1"/>
    </source>
</evidence>
<dbReference type="PANTHER" id="PTHR31912">
    <property type="entry name" value="IP13529P"/>
    <property type="match status" value="1"/>
</dbReference>
<name>A0AAV5AGB4_9AGAM</name>
<evidence type="ECO:0000313" key="2">
    <source>
        <dbReference type="Proteomes" id="UP001050691"/>
    </source>
</evidence>
<reference evidence="1" key="1">
    <citation type="submission" date="2021-10" db="EMBL/GenBank/DDBJ databases">
        <title>De novo Genome Assembly of Clathrus columnatus (Basidiomycota, Fungi) Using Illumina and Nanopore Sequence Data.</title>
        <authorList>
            <person name="Ogiso-Tanaka E."/>
            <person name="Itagaki H."/>
            <person name="Hosoya T."/>
            <person name="Hosaka K."/>
        </authorList>
    </citation>
    <scope>NUCLEOTIDE SEQUENCE</scope>
    <source>
        <strain evidence="1">MO-923</strain>
    </source>
</reference>
<sequence length="393" mass="44407">MKKHEFEQLLNKELTQIQNEGCFQNPLLDMPGVNIHQDTPMELLHTMLLGVVKYFWGQTVYTLIQCKQFDVFQVQLDSVSTNGLNIPCIMAAYMCQYCSSLIGKHFKTIVQIIPFVIAGLVNQDLLDAWVLLGRLAVLCWFVEIHDLEKYLDELQQVINDFLTKAAVCAPSIIITKPKFHFLVHLPFFIRRNQQAPSRDSAITFAGLDRVKHICSGGYWADMKSKKVLKASKDILKTILACPEYSKFLGFPSKLDNLPGSYKLSLSLTKTGSTRKVAQGISFSQTEANAFAQGKIKSPETFKVYYCQRIIMQSGDVASINSFILISKILTTNTSESFNSHCELLPDNPTVISVNILELEAQQHSTLDFPQLFVMQTVDYCDLCRESSAQLFML</sequence>
<dbReference type="AlphaFoldDB" id="A0AAV5AGB4"/>
<dbReference type="EMBL" id="BPWL01000009">
    <property type="protein sequence ID" value="GJJ13681.1"/>
    <property type="molecule type" value="Genomic_DNA"/>
</dbReference>
<keyword evidence="2" id="KW-1185">Reference proteome</keyword>
<proteinExistence type="predicted"/>
<gene>
    <name evidence="1" type="ORF">Clacol_007937</name>
</gene>
<organism evidence="1 2">
    <name type="scientific">Clathrus columnatus</name>
    <dbReference type="NCBI Taxonomy" id="1419009"/>
    <lineage>
        <taxon>Eukaryota</taxon>
        <taxon>Fungi</taxon>
        <taxon>Dikarya</taxon>
        <taxon>Basidiomycota</taxon>
        <taxon>Agaricomycotina</taxon>
        <taxon>Agaricomycetes</taxon>
        <taxon>Phallomycetidae</taxon>
        <taxon>Phallales</taxon>
        <taxon>Clathraceae</taxon>
        <taxon>Clathrus</taxon>
    </lineage>
</organism>
<protein>
    <submittedName>
        <fullName evidence="1">Uncharacterized protein</fullName>
    </submittedName>
</protein>
<dbReference type="PANTHER" id="PTHR31912:SF34">
    <property type="entry name" value="NOTOCHORD-RELATED PROTEIN"/>
    <property type="match status" value="1"/>
</dbReference>
<dbReference type="Proteomes" id="UP001050691">
    <property type="component" value="Unassembled WGS sequence"/>
</dbReference>